<dbReference type="AlphaFoldDB" id="A0A1F6VJ51"/>
<reference evidence="6 7" key="1">
    <citation type="journal article" date="2016" name="Nat. Commun.">
        <title>Thousands of microbial genomes shed light on interconnected biogeochemical processes in an aquifer system.</title>
        <authorList>
            <person name="Anantharaman K."/>
            <person name="Brown C.T."/>
            <person name="Hug L.A."/>
            <person name="Sharon I."/>
            <person name="Castelle C.J."/>
            <person name="Probst A.J."/>
            <person name="Thomas B.C."/>
            <person name="Singh A."/>
            <person name="Wilkins M.J."/>
            <person name="Karaoz U."/>
            <person name="Brodie E.L."/>
            <person name="Williams K.H."/>
            <person name="Hubbard S.S."/>
            <person name="Banfield J.F."/>
        </authorList>
    </citation>
    <scope>NUCLEOTIDE SEQUENCE [LARGE SCALE GENOMIC DNA]</scope>
</reference>
<dbReference type="InterPro" id="IPR036390">
    <property type="entry name" value="WH_DNA-bd_sf"/>
</dbReference>
<evidence type="ECO:0000256" key="1">
    <source>
        <dbReference type="ARBA" id="ARBA00009437"/>
    </source>
</evidence>
<evidence type="ECO:0000313" key="7">
    <source>
        <dbReference type="Proteomes" id="UP000179076"/>
    </source>
</evidence>
<dbReference type="InterPro" id="IPR036388">
    <property type="entry name" value="WH-like_DNA-bd_sf"/>
</dbReference>
<dbReference type="EMBL" id="MFSP01000017">
    <property type="protein sequence ID" value="OGI69598.1"/>
    <property type="molecule type" value="Genomic_DNA"/>
</dbReference>
<dbReference type="Pfam" id="PF03466">
    <property type="entry name" value="LysR_substrate"/>
    <property type="match status" value="1"/>
</dbReference>
<dbReference type="GO" id="GO:0003700">
    <property type="term" value="F:DNA-binding transcription factor activity"/>
    <property type="evidence" value="ECO:0007669"/>
    <property type="project" value="InterPro"/>
</dbReference>
<feature type="domain" description="HTH lysR-type" evidence="5">
    <location>
        <begin position="6"/>
        <end position="63"/>
    </location>
</feature>
<dbReference type="InterPro" id="IPR000847">
    <property type="entry name" value="LysR_HTH_N"/>
</dbReference>
<dbReference type="Proteomes" id="UP000179076">
    <property type="component" value="Unassembled WGS sequence"/>
</dbReference>
<dbReference type="SUPFAM" id="SSF53850">
    <property type="entry name" value="Periplasmic binding protein-like II"/>
    <property type="match status" value="1"/>
</dbReference>
<proteinExistence type="inferred from homology"/>
<dbReference type="InterPro" id="IPR050389">
    <property type="entry name" value="LysR-type_TF"/>
</dbReference>
<dbReference type="Gene3D" id="1.10.10.10">
    <property type="entry name" value="Winged helix-like DNA-binding domain superfamily/Winged helix DNA-binding domain"/>
    <property type="match status" value="1"/>
</dbReference>
<name>A0A1F6VJ51_9PROT</name>
<dbReference type="SUPFAM" id="SSF46785">
    <property type="entry name" value="Winged helix' DNA-binding domain"/>
    <property type="match status" value="1"/>
</dbReference>
<keyword evidence="3" id="KW-0238">DNA-binding</keyword>
<keyword evidence="4" id="KW-0804">Transcription</keyword>
<dbReference type="PRINTS" id="PR00039">
    <property type="entry name" value="HTHLYSR"/>
</dbReference>
<organism evidence="6 7">
    <name type="scientific">Candidatus Muproteobacteria bacterium RBG_16_60_9</name>
    <dbReference type="NCBI Taxonomy" id="1817755"/>
    <lineage>
        <taxon>Bacteria</taxon>
        <taxon>Pseudomonadati</taxon>
        <taxon>Pseudomonadota</taxon>
        <taxon>Candidatus Muproteobacteria</taxon>
    </lineage>
</organism>
<dbReference type="PANTHER" id="PTHR30118:SF15">
    <property type="entry name" value="TRANSCRIPTIONAL REGULATORY PROTEIN"/>
    <property type="match status" value="1"/>
</dbReference>
<dbReference type="InterPro" id="IPR005119">
    <property type="entry name" value="LysR_subst-bd"/>
</dbReference>
<protein>
    <recommendedName>
        <fullName evidence="5">HTH lysR-type domain-containing protein</fullName>
    </recommendedName>
</protein>
<dbReference type="CDD" id="cd08459">
    <property type="entry name" value="PBP2_DntR_NahR_LinR_like"/>
    <property type="match status" value="1"/>
</dbReference>
<dbReference type="PROSITE" id="PS50931">
    <property type="entry name" value="HTH_LYSR"/>
    <property type="match status" value="1"/>
</dbReference>
<keyword evidence="2" id="KW-0805">Transcription regulation</keyword>
<evidence type="ECO:0000256" key="4">
    <source>
        <dbReference type="ARBA" id="ARBA00023163"/>
    </source>
</evidence>
<evidence type="ECO:0000256" key="3">
    <source>
        <dbReference type="ARBA" id="ARBA00023125"/>
    </source>
</evidence>
<evidence type="ECO:0000256" key="2">
    <source>
        <dbReference type="ARBA" id="ARBA00023015"/>
    </source>
</evidence>
<evidence type="ECO:0000259" key="5">
    <source>
        <dbReference type="PROSITE" id="PS50931"/>
    </source>
</evidence>
<dbReference type="Pfam" id="PF00126">
    <property type="entry name" value="HTH_1"/>
    <property type="match status" value="1"/>
</dbReference>
<dbReference type="GO" id="GO:0003677">
    <property type="term" value="F:DNA binding"/>
    <property type="evidence" value="ECO:0007669"/>
    <property type="project" value="UniProtKB-KW"/>
</dbReference>
<dbReference type="PANTHER" id="PTHR30118">
    <property type="entry name" value="HTH-TYPE TRANSCRIPTIONAL REGULATOR LEUO-RELATED"/>
    <property type="match status" value="1"/>
</dbReference>
<dbReference type="Gene3D" id="3.40.190.10">
    <property type="entry name" value="Periplasmic binding protein-like II"/>
    <property type="match status" value="2"/>
</dbReference>
<evidence type="ECO:0000313" key="6">
    <source>
        <dbReference type="EMBL" id="OGI69598.1"/>
    </source>
</evidence>
<accession>A0A1F6VJ51</accession>
<gene>
    <name evidence="6" type="ORF">A2W18_02965</name>
</gene>
<comment type="similarity">
    <text evidence="1">Belongs to the LysR transcriptional regulatory family.</text>
</comment>
<comment type="caution">
    <text evidence="6">The sequence shown here is derived from an EMBL/GenBank/DDBJ whole genome shotgun (WGS) entry which is preliminary data.</text>
</comment>
<sequence>MNFRRIDLNLLAVFHAIFETRSVTLAAERFGITQPAMSNALARLRELCGDALFVSTSNGMQPTPYALEIADTIGVALRDVEAALGHRQSFDPAVNAKIFRFHLTDMGQMYFLPPLLEYLGKAAPNTRIEADTLSLDALREAMADGRIDFALGKLPKLVGRGVRSKVLFAEHYDVLMRAGHPAAQARLSQQSFLAASHAVVSTASGGHRIIEETLLKVGASIALRVPNFTVIPIILERADMMVVVPHRLAVELASTNKLVVYPLPVEVPAFNVSAFWHERFDADPAIEWMRRHLFELFGEVKQLAPKTAVVS</sequence>